<dbReference type="Gene3D" id="2.160.20.10">
    <property type="entry name" value="Single-stranded right-handed beta-helix, Pectin lyase-like"/>
    <property type="match status" value="2"/>
</dbReference>
<dbReference type="SUPFAM" id="SSF51126">
    <property type="entry name" value="Pectin lyase-like"/>
    <property type="match status" value="1"/>
</dbReference>
<sequence>MRDDKYDGNQPERTARDKLREQISVKDFGAAGDGVTDDSITYFGNLPTGDIVLANNIMKDNGGFGIYVYPGVTKVTIDGNILSNNSQGNTYKAGINLVGSAASRISDIEISNNQLRDDIGNTTYFINISYTYLVKVTNNRCVMMGNSMAYAQGTASDCVFYGNRSNRPIIVSPSAVDCYQYDNFGINPKTLVQSTVPSTGTWTIGDRVQNTGPSGANASIGWVCTAAGTFTPSTAWTANQSYPAGVYTNANAKVYRAVKNGVSGTASPGHSSGIAADGTVLWEYVSVHSAPVFKPYGLLSEVRTGKAAYSGDGVTMLYPIPHGLSGTPSSYQVTPASADSGTAGIAYVEADAAYLNVHFLSPPAAVGNNVLLVWSAQC</sequence>
<dbReference type="AlphaFoldDB" id="A0A927C7H4"/>
<feature type="domain" description="Right handed beta helix" evidence="1">
    <location>
        <begin position="49"/>
        <end position="166"/>
    </location>
</feature>
<organism evidence="2 3">
    <name type="scientific">Paenibacillus oceani</name>
    <dbReference type="NCBI Taxonomy" id="2772510"/>
    <lineage>
        <taxon>Bacteria</taxon>
        <taxon>Bacillati</taxon>
        <taxon>Bacillota</taxon>
        <taxon>Bacilli</taxon>
        <taxon>Bacillales</taxon>
        <taxon>Paenibacillaceae</taxon>
        <taxon>Paenibacillus</taxon>
    </lineage>
</organism>
<evidence type="ECO:0000259" key="1">
    <source>
        <dbReference type="Pfam" id="PF13229"/>
    </source>
</evidence>
<gene>
    <name evidence="2" type="ORF">IDH45_05495</name>
</gene>
<dbReference type="Proteomes" id="UP000639396">
    <property type="component" value="Unassembled WGS sequence"/>
</dbReference>
<comment type="caution">
    <text evidence="2">The sequence shown here is derived from an EMBL/GenBank/DDBJ whole genome shotgun (WGS) entry which is preliminary data.</text>
</comment>
<reference evidence="2" key="1">
    <citation type="submission" date="2020-09" db="EMBL/GenBank/DDBJ databases">
        <title>A novel bacterium of genus Paenibacillus, isolated from South China Sea.</title>
        <authorList>
            <person name="Huang H."/>
            <person name="Mo K."/>
            <person name="Hu Y."/>
        </authorList>
    </citation>
    <scope>NUCLEOTIDE SEQUENCE</scope>
    <source>
        <strain evidence="2">IB182363</strain>
    </source>
</reference>
<dbReference type="Pfam" id="PF13229">
    <property type="entry name" value="Beta_helix"/>
    <property type="match status" value="1"/>
</dbReference>
<evidence type="ECO:0000313" key="3">
    <source>
        <dbReference type="Proteomes" id="UP000639396"/>
    </source>
</evidence>
<dbReference type="RefSeq" id="WP_190925988.1">
    <property type="nucleotide sequence ID" value="NZ_JACXJA010000006.1"/>
</dbReference>
<keyword evidence="3" id="KW-1185">Reference proteome</keyword>
<name>A0A927C7H4_9BACL</name>
<dbReference type="SMART" id="SM00710">
    <property type="entry name" value="PbH1"/>
    <property type="match status" value="2"/>
</dbReference>
<dbReference type="InterPro" id="IPR006626">
    <property type="entry name" value="PbH1"/>
</dbReference>
<evidence type="ECO:0000313" key="2">
    <source>
        <dbReference type="EMBL" id="MBD2861442.1"/>
    </source>
</evidence>
<dbReference type="InterPro" id="IPR011050">
    <property type="entry name" value="Pectin_lyase_fold/virulence"/>
</dbReference>
<accession>A0A927C7H4</accession>
<dbReference type="InterPro" id="IPR039448">
    <property type="entry name" value="Beta_helix"/>
</dbReference>
<dbReference type="EMBL" id="JACXJA010000006">
    <property type="protein sequence ID" value="MBD2861442.1"/>
    <property type="molecule type" value="Genomic_DNA"/>
</dbReference>
<dbReference type="InterPro" id="IPR012334">
    <property type="entry name" value="Pectin_lyas_fold"/>
</dbReference>
<protein>
    <submittedName>
        <fullName evidence="2">Right-handed parallel beta-helix repeat-containing protein</fullName>
    </submittedName>
</protein>
<proteinExistence type="predicted"/>